<accession>A0A371D2B7</accession>
<reference evidence="4 5" key="1">
    <citation type="journal article" date="2018" name="Biotechnol. Biofuels">
        <title>Integrative visual omics of the white-rot fungus Polyporus brumalis exposes the biotechnological potential of its oxidative enzymes for delignifying raw plant biomass.</title>
        <authorList>
            <person name="Miyauchi S."/>
            <person name="Rancon A."/>
            <person name="Drula E."/>
            <person name="Hage H."/>
            <person name="Chaduli D."/>
            <person name="Favel A."/>
            <person name="Grisel S."/>
            <person name="Henrissat B."/>
            <person name="Herpoel-Gimbert I."/>
            <person name="Ruiz-Duenas F.J."/>
            <person name="Chevret D."/>
            <person name="Hainaut M."/>
            <person name="Lin J."/>
            <person name="Wang M."/>
            <person name="Pangilinan J."/>
            <person name="Lipzen A."/>
            <person name="Lesage-Meessen L."/>
            <person name="Navarro D."/>
            <person name="Riley R."/>
            <person name="Grigoriev I.V."/>
            <person name="Zhou S."/>
            <person name="Raouche S."/>
            <person name="Rosso M.N."/>
        </authorList>
    </citation>
    <scope>NUCLEOTIDE SEQUENCE [LARGE SCALE GENOMIC DNA]</scope>
    <source>
        <strain evidence="4 5">BRFM 1820</strain>
    </source>
</reference>
<dbReference type="Pfam" id="PF01370">
    <property type="entry name" value="Epimerase"/>
    <property type="match status" value="1"/>
</dbReference>
<dbReference type="Gene3D" id="3.40.50.720">
    <property type="entry name" value="NAD(P)-binding Rossmann-like Domain"/>
    <property type="match status" value="2"/>
</dbReference>
<evidence type="ECO:0000313" key="5">
    <source>
        <dbReference type="Proteomes" id="UP000256964"/>
    </source>
</evidence>
<dbReference type="AlphaFoldDB" id="A0A371D2B7"/>
<dbReference type="PANTHER" id="PTHR10366:SF564">
    <property type="entry name" value="STEROL-4-ALPHA-CARBOXYLATE 3-DEHYDROGENASE, DECARBOXYLATING"/>
    <property type="match status" value="1"/>
</dbReference>
<protein>
    <submittedName>
        <fullName evidence="4">NAD(P)-binding protein</fullName>
    </submittedName>
</protein>
<name>A0A371D2B7_9APHY</name>
<evidence type="ECO:0000256" key="2">
    <source>
        <dbReference type="ARBA" id="ARBA00023445"/>
    </source>
</evidence>
<comment type="similarity">
    <text evidence="2">Belongs to the NAD(P)-dependent epimerase/dehydratase family. Dihydroflavonol-4-reductase subfamily.</text>
</comment>
<dbReference type="STRING" id="139420.A0A371D2B7"/>
<keyword evidence="5" id="KW-1185">Reference proteome</keyword>
<dbReference type="SUPFAM" id="SSF51735">
    <property type="entry name" value="NAD(P)-binding Rossmann-fold domains"/>
    <property type="match status" value="1"/>
</dbReference>
<proteinExistence type="inferred from homology"/>
<dbReference type="EMBL" id="KZ857425">
    <property type="protein sequence ID" value="RDX46677.1"/>
    <property type="molecule type" value="Genomic_DNA"/>
</dbReference>
<dbReference type="PANTHER" id="PTHR10366">
    <property type="entry name" value="NAD DEPENDENT EPIMERASE/DEHYDRATASE"/>
    <property type="match status" value="1"/>
</dbReference>
<evidence type="ECO:0000256" key="1">
    <source>
        <dbReference type="ARBA" id="ARBA00023002"/>
    </source>
</evidence>
<dbReference type="InterPro" id="IPR036291">
    <property type="entry name" value="NAD(P)-bd_dom_sf"/>
</dbReference>
<dbReference type="OrthoDB" id="2735536at2759"/>
<evidence type="ECO:0000313" key="4">
    <source>
        <dbReference type="EMBL" id="RDX46677.1"/>
    </source>
</evidence>
<dbReference type="InterPro" id="IPR050425">
    <property type="entry name" value="NAD(P)_dehydrat-like"/>
</dbReference>
<evidence type="ECO:0000259" key="3">
    <source>
        <dbReference type="Pfam" id="PF01370"/>
    </source>
</evidence>
<dbReference type="GO" id="GO:0016616">
    <property type="term" value="F:oxidoreductase activity, acting on the CH-OH group of donors, NAD or NADP as acceptor"/>
    <property type="evidence" value="ECO:0007669"/>
    <property type="project" value="TreeGrafter"/>
</dbReference>
<dbReference type="InterPro" id="IPR001509">
    <property type="entry name" value="Epimerase_deHydtase"/>
</dbReference>
<sequence>MFLMGGQFTHHIPPTAHWQNKQLRYACAQLWEDPRDRLERLHHRLGCESLLDRGFNVRGTVRSYTKGAQLQEIFNDYGDRFEFVIVADIAKKGAFDETVKDVDAIAHTASPLAMNAAEPDELIVPAVNGTTGLLASARQFATTVKRVILTSTGTAIASPTAEPRTVDESDWNETAVREVREKGREASQIETYRASKTLAERAAWEWYDVHVNTGTSWVDVRDVAEAHVLALLKPEAGGERIVVTSGPFKWQDLILAARRVEGDEIPIGNTSYDPSKTVHFIRYRTEREERILGLEHRSLDETTRDLLRAP</sequence>
<gene>
    <name evidence="4" type="ORF">OH76DRAFT_826655</name>
</gene>
<organism evidence="4 5">
    <name type="scientific">Lentinus brumalis</name>
    <dbReference type="NCBI Taxonomy" id="2498619"/>
    <lineage>
        <taxon>Eukaryota</taxon>
        <taxon>Fungi</taxon>
        <taxon>Dikarya</taxon>
        <taxon>Basidiomycota</taxon>
        <taxon>Agaricomycotina</taxon>
        <taxon>Agaricomycetes</taxon>
        <taxon>Polyporales</taxon>
        <taxon>Polyporaceae</taxon>
        <taxon>Lentinus</taxon>
    </lineage>
</organism>
<dbReference type="Proteomes" id="UP000256964">
    <property type="component" value="Unassembled WGS sequence"/>
</dbReference>
<keyword evidence="1" id="KW-0560">Oxidoreductase</keyword>
<feature type="domain" description="NAD-dependent epimerase/dehydratase" evidence="3">
    <location>
        <begin position="47"/>
        <end position="206"/>
    </location>
</feature>